<evidence type="ECO:0000313" key="2">
    <source>
        <dbReference type="EMBL" id="MFC3977124.1"/>
    </source>
</evidence>
<reference evidence="3" key="1">
    <citation type="journal article" date="2019" name="Int. J. Syst. Evol. Microbiol.">
        <title>The Global Catalogue of Microorganisms (GCM) 10K type strain sequencing project: providing services to taxonomists for standard genome sequencing and annotation.</title>
        <authorList>
            <consortium name="The Broad Institute Genomics Platform"/>
            <consortium name="The Broad Institute Genome Sequencing Center for Infectious Disease"/>
            <person name="Wu L."/>
            <person name="Ma J."/>
        </authorList>
    </citation>
    <scope>NUCLEOTIDE SEQUENCE [LARGE SCALE GENOMIC DNA]</scope>
    <source>
        <strain evidence="3">CECT 8551</strain>
    </source>
</reference>
<feature type="chain" id="PRO_5046634467" evidence="1">
    <location>
        <begin position="19"/>
        <end position="399"/>
    </location>
</feature>
<comment type="caution">
    <text evidence="2">The sequence shown here is derived from an EMBL/GenBank/DDBJ whole genome shotgun (WGS) entry which is preliminary data.</text>
</comment>
<dbReference type="EMBL" id="JBHSAV010000053">
    <property type="protein sequence ID" value="MFC3977124.1"/>
    <property type="molecule type" value="Genomic_DNA"/>
</dbReference>
<accession>A0ABV8EM92</accession>
<keyword evidence="3" id="KW-1185">Reference proteome</keyword>
<dbReference type="Proteomes" id="UP001595766">
    <property type="component" value="Unassembled WGS sequence"/>
</dbReference>
<evidence type="ECO:0000256" key="1">
    <source>
        <dbReference type="SAM" id="SignalP"/>
    </source>
</evidence>
<dbReference type="InterPro" id="IPR029475">
    <property type="entry name" value="DUF6807"/>
</dbReference>
<dbReference type="Pfam" id="PF14100">
    <property type="entry name" value="DUF6807"/>
    <property type="match status" value="1"/>
</dbReference>
<sequence length="399" mass="45774">MKNSILFTLLLFWLYACSQPDIIISIDPGDHDRIAIPIQISLNDPIDTTANYHLKDLDTKKILPVEIMDEMTILTFADSLKSNSISKFKLVKYTSSNSRKNTLEIIENQEGIQVKIDKNEVLYYQKELKSPPSGESNLYAKSGFIHPLKSPNGATLTDDFPKGHLHQHAIYNAWTNTTFKGKKVDFWNQLDSMGTVNHKKMIKVKTGQVTGQIKAMLSHISLENGEILEELWEIRIYPVSDFYMFDLYSEQTNTSKDTLFLNKYIYGGMALRGSREWNPDDSINYQQQWKVLSDQGKTLENVNHTQAKWISVSGNLSETAAGVTVFGFPDNFRYPQFVRVHPTMPYWVFTPVFEEGFSINPGETYKSKFRYVVHNGEVDKKLMEMIQLNLENPVKVSIN</sequence>
<protein>
    <submittedName>
        <fullName evidence="2">PmoA family protein</fullName>
    </submittedName>
</protein>
<dbReference type="PROSITE" id="PS51257">
    <property type="entry name" value="PROKAR_LIPOPROTEIN"/>
    <property type="match status" value="1"/>
</dbReference>
<organism evidence="2 3">
    <name type="scientific">Belliella kenyensis</name>
    <dbReference type="NCBI Taxonomy" id="1472724"/>
    <lineage>
        <taxon>Bacteria</taxon>
        <taxon>Pseudomonadati</taxon>
        <taxon>Bacteroidota</taxon>
        <taxon>Cytophagia</taxon>
        <taxon>Cytophagales</taxon>
        <taxon>Cyclobacteriaceae</taxon>
        <taxon>Belliella</taxon>
    </lineage>
</organism>
<gene>
    <name evidence="2" type="ORF">ACFOUP_12110</name>
</gene>
<keyword evidence="1" id="KW-0732">Signal</keyword>
<dbReference type="RefSeq" id="WP_241291644.1">
    <property type="nucleotide sequence ID" value="NZ_JAKZGR010000002.1"/>
</dbReference>
<name>A0ABV8EM92_9BACT</name>
<evidence type="ECO:0000313" key="3">
    <source>
        <dbReference type="Proteomes" id="UP001595766"/>
    </source>
</evidence>
<proteinExistence type="predicted"/>
<feature type="signal peptide" evidence="1">
    <location>
        <begin position="1"/>
        <end position="18"/>
    </location>
</feature>